<gene>
    <name evidence="1" type="ORF">ACJEBI_24625</name>
</gene>
<sequence>MEDIEQKEQEGQDWNDLERQVESQEHLVQDRFTNFMFGPLREQHQNHHQPHQEPIQNQSTIDYGELMMNIDNLMESVRGLKPLFLKVYPFIEQFWKKK</sequence>
<name>A0ABW8RMA1_9BACI</name>
<comment type="caution">
    <text evidence="1">The sequence shown here is derived from an EMBL/GenBank/DDBJ whole genome shotgun (WGS) entry which is preliminary data.</text>
</comment>
<keyword evidence="2" id="KW-1185">Reference proteome</keyword>
<dbReference type="Proteomes" id="UP001623041">
    <property type="component" value="Unassembled WGS sequence"/>
</dbReference>
<reference evidence="1 2" key="1">
    <citation type="submission" date="2024-11" db="EMBL/GenBank/DDBJ databases">
        <authorList>
            <person name="Lucas J.A."/>
        </authorList>
    </citation>
    <scope>NUCLEOTIDE SEQUENCE [LARGE SCALE GENOMIC DNA]</scope>
    <source>
        <strain evidence="1 2">Z 5.4</strain>
    </source>
</reference>
<evidence type="ECO:0000313" key="2">
    <source>
        <dbReference type="Proteomes" id="UP001623041"/>
    </source>
</evidence>
<proteinExistence type="predicted"/>
<accession>A0ABW8RMA1</accession>
<dbReference type="EMBL" id="JBJHQH010000026">
    <property type="protein sequence ID" value="MFK9094645.1"/>
    <property type="molecule type" value="Genomic_DNA"/>
</dbReference>
<dbReference type="RefSeq" id="WP_406583112.1">
    <property type="nucleotide sequence ID" value="NZ_JBJHQH010000026.1"/>
</dbReference>
<organism evidence="1 2">
    <name type="scientific">Bacillus salipaludis</name>
    <dbReference type="NCBI Taxonomy" id="2547811"/>
    <lineage>
        <taxon>Bacteria</taxon>
        <taxon>Bacillati</taxon>
        <taxon>Bacillota</taxon>
        <taxon>Bacilli</taxon>
        <taxon>Bacillales</taxon>
        <taxon>Bacillaceae</taxon>
        <taxon>Bacillus</taxon>
    </lineage>
</organism>
<protein>
    <submittedName>
        <fullName evidence="1">Uncharacterized protein</fullName>
    </submittedName>
</protein>
<evidence type="ECO:0000313" key="1">
    <source>
        <dbReference type="EMBL" id="MFK9094645.1"/>
    </source>
</evidence>